<dbReference type="AlphaFoldDB" id="T0RVX5"/>
<dbReference type="InParanoid" id="T0RVX5"/>
<reference evidence="3 4" key="1">
    <citation type="submission" date="2012-04" db="EMBL/GenBank/DDBJ databases">
        <title>The Genome Sequence of Saprolegnia declina VS20.</title>
        <authorList>
            <consortium name="The Broad Institute Genome Sequencing Platform"/>
            <person name="Russ C."/>
            <person name="Nusbaum C."/>
            <person name="Tyler B."/>
            <person name="van West P."/>
            <person name="Dieguez-Uribeondo J."/>
            <person name="de Bruijn I."/>
            <person name="Tripathy S."/>
            <person name="Jiang R."/>
            <person name="Young S.K."/>
            <person name="Zeng Q."/>
            <person name="Gargeya S."/>
            <person name="Fitzgerald M."/>
            <person name="Haas B."/>
            <person name="Abouelleil A."/>
            <person name="Alvarado L."/>
            <person name="Arachchi H.M."/>
            <person name="Berlin A."/>
            <person name="Chapman S.B."/>
            <person name="Goldberg J."/>
            <person name="Griggs A."/>
            <person name="Gujja S."/>
            <person name="Hansen M."/>
            <person name="Howarth C."/>
            <person name="Imamovic A."/>
            <person name="Larimer J."/>
            <person name="McCowen C."/>
            <person name="Montmayeur A."/>
            <person name="Murphy C."/>
            <person name="Neiman D."/>
            <person name="Pearson M."/>
            <person name="Priest M."/>
            <person name="Roberts A."/>
            <person name="Saif S."/>
            <person name="Shea T."/>
            <person name="Sisk P."/>
            <person name="Sykes S."/>
            <person name="Wortman J."/>
            <person name="Nusbaum C."/>
            <person name="Birren B."/>
        </authorList>
    </citation>
    <scope>NUCLEOTIDE SEQUENCE [LARGE SCALE GENOMIC DNA]</scope>
    <source>
        <strain evidence="3 4">VS20</strain>
    </source>
</reference>
<protein>
    <submittedName>
        <fullName evidence="3">Uncharacterized protein</fullName>
    </submittedName>
</protein>
<keyword evidence="2" id="KW-1133">Transmembrane helix</keyword>
<sequence>MPRRWRGCEITLYAAASSRTHSDDDMSALLPSTTYCYASRGPASASPLAAAALGNLGQGNGGVCPVRIAFALPTTLSSTVPLNVSWTLSLNDQERVTTLAIVNSSTTLTPTSAMAPVQIAQSALYLCPTTALCGLYSAEARPLPYLPSQSPLNFTNGTASFFTRNVTLPAGEYAAFVVTTVPGLQLPNTSVRIDLVSYTLVHVVAPVEPPVLSTVEYVYIGVGAALAALVLVLLAVCLCRRRRRKLHAEQVMAAYARANTRVSNRRPSPRRMLSLRQSGRMSPRRVLSQRQSGRASSSHTYRHHGSVIRLGHSPRTQVPPNPTSMSISFSNESDFANFALSPWHHGQSDIYNRHSDSASSPADSTEGYYTEPSFASSSHGVTAYRI</sequence>
<feature type="transmembrane region" description="Helical" evidence="2">
    <location>
        <begin position="217"/>
        <end position="239"/>
    </location>
</feature>
<dbReference type="VEuPathDB" id="FungiDB:SDRG_06076"/>
<dbReference type="OrthoDB" id="10460244at2759"/>
<dbReference type="OMA" id="PWHHGQS"/>
<feature type="region of interest" description="Disordered" evidence="1">
    <location>
        <begin position="352"/>
        <end position="386"/>
    </location>
</feature>
<dbReference type="GeneID" id="19946803"/>
<gene>
    <name evidence="3" type="ORF">SDRG_06076</name>
</gene>
<organism evidence="3 4">
    <name type="scientific">Saprolegnia diclina (strain VS20)</name>
    <dbReference type="NCBI Taxonomy" id="1156394"/>
    <lineage>
        <taxon>Eukaryota</taxon>
        <taxon>Sar</taxon>
        <taxon>Stramenopiles</taxon>
        <taxon>Oomycota</taxon>
        <taxon>Saprolegniomycetes</taxon>
        <taxon>Saprolegniales</taxon>
        <taxon>Saprolegniaceae</taxon>
        <taxon>Saprolegnia</taxon>
    </lineage>
</organism>
<feature type="region of interest" description="Disordered" evidence="1">
    <location>
        <begin position="260"/>
        <end position="304"/>
    </location>
</feature>
<evidence type="ECO:0000313" key="4">
    <source>
        <dbReference type="Proteomes" id="UP000030762"/>
    </source>
</evidence>
<name>T0RVX5_SAPDV</name>
<dbReference type="EMBL" id="JH767147">
    <property type="protein sequence ID" value="EQC36638.1"/>
    <property type="molecule type" value="Genomic_DNA"/>
</dbReference>
<accession>T0RVX5</accession>
<feature type="compositionally biased region" description="Polar residues" evidence="1">
    <location>
        <begin position="288"/>
        <end position="299"/>
    </location>
</feature>
<dbReference type="RefSeq" id="XP_008610059.1">
    <property type="nucleotide sequence ID" value="XM_008611837.1"/>
</dbReference>
<keyword evidence="2" id="KW-0472">Membrane</keyword>
<evidence type="ECO:0000256" key="1">
    <source>
        <dbReference type="SAM" id="MobiDB-lite"/>
    </source>
</evidence>
<evidence type="ECO:0000313" key="3">
    <source>
        <dbReference type="EMBL" id="EQC36638.1"/>
    </source>
</evidence>
<proteinExistence type="predicted"/>
<evidence type="ECO:0000256" key="2">
    <source>
        <dbReference type="SAM" id="Phobius"/>
    </source>
</evidence>
<keyword evidence="4" id="KW-1185">Reference proteome</keyword>
<dbReference type="Proteomes" id="UP000030762">
    <property type="component" value="Unassembled WGS sequence"/>
</dbReference>
<keyword evidence="2" id="KW-0812">Transmembrane</keyword>